<protein>
    <submittedName>
        <fullName evidence="1">Uncharacterized protein</fullName>
    </submittedName>
</protein>
<evidence type="ECO:0000313" key="1">
    <source>
        <dbReference type="EMBL" id="KAH3709326.1"/>
    </source>
</evidence>
<accession>A0A9D3Z293</accession>
<gene>
    <name evidence="1" type="ORF">DPMN_068788</name>
</gene>
<keyword evidence="2" id="KW-1185">Reference proteome</keyword>
<reference evidence="1" key="2">
    <citation type="submission" date="2020-11" db="EMBL/GenBank/DDBJ databases">
        <authorList>
            <person name="McCartney M.A."/>
            <person name="Auch B."/>
            <person name="Kono T."/>
            <person name="Mallez S."/>
            <person name="Becker A."/>
            <person name="Gohl D.M."/>
            <person name="Silverstein K.A.T."/>
            <person name="Koren S."/>
            <person name="Bechman K.B."/>
            <person name="Herman A."/>
            <person name="Abrahante J.E."/>
            <person name="Garbe J."/>
        </authorList>
    </citation>
    <scope>NUCLEOTIDE SEQUENCE</scope>
    <source>
        <strain evidence="1">Duluth1</strain>
        <tissue evidence="1">Whole animal</tissue>
    </source>
</reference>
<reference evidence="1" key="1">
    <citation type="journal article" date="2019" name="bioRxiv">
        <title>The Genome of the Zebra Mussel, Dreissena polymorpha: A Resource for Invasive Species Research.</title>
        <authorList>
            <person name="McCartney M.A."/>
            <person name="Auch B."/>
            <person name="Kono T."/>
            <person name="Mallez S."/>
            <person name="Zhang Y."/>
            <person name="Obille A."/>
            <person name="Becker A."/>
            <person name="Abrahante J.E."/>
            <person name="Garbe J."/>
            <person name="Badalamenti J.P."/>
            <person name="Herman A."/>
            <person name="Mangelson H."/>
            <person name="Liachko I."/>
            <person name="Sullivan S."/>
            <person name="Sone E.D."/>
            <person name="Koren S."/>
            <person name="Silverstein K.A.T."/>
            <person name="Beckman K.B."/>
            <person name="Gohl D.M."/>
        </authorList>
    </citation>
    <scope>NUCLEOTIDE SEQUENCE</scope>
    <source>
        <strain evidence="1">Duluth1</strain>
        <tissue evidence="1">Whole animal</tissue>
    </source>
</reference>
<sequence length="89" mass="9968">MLLLFIESVGEILKFTATTTHEVNVISESQVADWSSTEGDRSVVVMESLLHYLLTEKVEQGGTEQTSLTDAHCCPNDVNDFFLFDSRLQ</sequence>
<name>A0A9D3Z293_DREPO</name>
<dbReference type="EMBL" id="JAIWYP010000014">
    <property type="protein sequence ID" value="KAH3709326.1"/>
    <property type="molecule type" value="Genomic_DNA"/>
</dbReference>
<dbReference type="AlphaFoldDB" id="A0A9D3Z293"/>
<proteinExistence type="predicted"/>
<dbReference type="Proteomes" id="UP000828390">
    <property type="component" value="Unassembled WGS sequence"/>
</dbReference>
<comment type="caution">
    <text evidence="1">The sequence shown here is derived from an EMBL/GenBank/DDBJ whole genome shotgun (WGS) entry which is preliminary data.</text>
</comment>
<organism evidence="1 2">
    <name type="scientific">Dreissena polymorpha</name>
    <name type="common">Zebra mussel</name>
    <name type="synonym">Mytilus polymorpha</name>
    <dbReference type="NCBI Taxonomy" id="45954"/>
    <lineage>
        <taxon>Eukaryota</taxon>
        <taxon>Metazoa</taxon>
        <taxon>Spiralia</taxon>
        <taxon>Lophotrochozoa</taxon>
        <taxon>Mollusca</taxon>
        <taxon>Bivalvia</taxon>
        <taxon>Autobranchia</taxon>
        <taxon>Heteroconchia</taxon>
        <taxon>Euheterodonta</taxon>
        <taxon>Imparidentia</taxon>
        <taxon>Neoheterodontei</taxon>
        <taxon>Myida</taxon>
        <taxon>Dreissenoidea</taxon>
        <taxon>Dreissenidae</taxon>
        <taxon>Dreissena</taxon>
    </lineage>
</organism>
<evidence type="ECO:0000313" key="2">
    <source>
        <dbReference type="Proteomes" id="UP000828390"/>
    </source>
</evidence>